<dbReference type="Pfam" id="PF13701">
    <property type="entry name" value="DDE_Tnp_1_4"/>
    <property type="match status" value="1"/>
</dbReference>
<name>A0ABQ3WUV5_9ACTN</name>
<evidence type="ECO:0000259" key="1">
    <source>
        <dbReference type="Pfam" id="PF13701"/>
    </source>
</evidence>
<sequence>MIAETVTTARACGATGEILVRADSAFYAKTVIAVCRRRKVRFSVTARIDAKIRTACAGITEQQWVDIKYPQAVWDEDARRWISDAQIAETTYTAFAGTRHAVTARLIVRRIRRDDPNQAPGQEELLPAYRYHAVFTDSPFTLVQAEAQHRQHAVIEQVNADLIAGPLAHLPSGRFSANDAWLTCAGLAHNLTRAAGHLAAGTFTTARNATIRTRIINVAARLAHRARTIHLHLPEHWPWQAAFENLHIAVASAPG</sequence>
<gene>
    <name evidence="2" type="ORF">Aca07nite_73550</name>
</gene>
<organism evidence="2">
    <name type="scientific">Actinoplanes campanulatus</name>
    <dbReference type="NCBI Taxonomy" id="113559"/>
    <lineage>
        <taxon>Bacteria</taxon>
        <taxon>Bacillati</taxon>
        <taxon>Actinomycetota</taxon>
        <taxon>Actinomycetes</taxon>
        <taxon>Micromonosporales</taxon>
        <taxon>Micromonosporaceae</taxon>
        <taxon>Actinoplanes</taxon>
    </lineage>
</organism>
<protein>
    <recommendedName>
        <fullName evidence="1">Transposase DDE domain-containing protein</fullName>
    </recommendedName>
</protein>
<feature type="domain" description="Transposase DDE" evidence="1">
    <location>
        <begin position="8"/>
        <end position="248"/>
    </location>
</feature>
<accession>A0ABQ3WUV5</accession>
<evidence type="ECO:0000313" key="2">
    <source>
        <dbReference type="EMBL" id="GID50080.1"/>
    </source>
</evidence>
<comment type="caution">
    <text evidence="2">The sequence shown here is derived from an EMBL/GenBank/DDBJ whole genome shotgun (WGS) entry which is preliminary data.</text>
</comment>
<dbReference type="EMBL" id="BOMF01000139">
    <property type="protein sequence ID" value="GID50080.1"/>
    <property type="molecule type" value="Genomic_DNA"/>
</dbReference>
<reference evidence="2" key="1">
    <citation type="submission" date="2021-01" db="EMBL/GenBank/DDBJ databases">
        <title>Whole genome shotgun sequence of Actinoplanes capillaceus NBRC 16408.</title>
        <authorList>
            <person name="Komaki H."/>
            <person name="Tamura T."/>
        </authorList>
    </citation>
    <scope>NUCLEOTIDE SEQUENCE [LARGE SCALE GENOMIC DNA]</scope>
    <source>
        <strain evidence="2">NBRC 16408</strain>
    </source>
</reference>
<dbReference type="InterPro" id="IPR025668">
    <property type="entry name" value="Tnp_DDE_dom"/>
</dbReference>
<proteinExistence type="predicted"/>